<protein>
    <submittedName>
        <fullName evidence="2">Uncharacterized protein</fullName>
    </submittedName>
</protein>
<keyword evidence="3" id="KW-1185">Reference proteome</keyword>
<keyword evidence="1" id="KW-1133">Transmembrane helix</keyword>
<evidence type="ECO:0000313" key="3">
    <source>
        <dbReference type="Proteomes" id="UP000184207"/>
    </source>
</evidence>
<keyword evidence="1" id="KW-0812">Transmembrane</keyword>
<name>A0A1M7SX51_FERGO</name>
<evidence type="ECO:0000313" key="2">
    <source>
        <dbReference type="EMBL" id="SHN62986.1"/>
    </source>
</evidence>
<keyword evidence="1" id="KW-0472">Membrane</keyword>
<feature type="transmembrane region" description="Helical" evidence="1">
    <location>
        <begin position="12"/>
        <end position="30"/>
    </location>
</feature>
<reference evidence="3" key="1">
    <citation type="submission" date="2016-12" db="EMBL/GenBank/DDBJ databases">
        <authorList>
            <person name="Varghese N."/>
            <person name="Submissions S."/>
        </authorList>
    </citation>
    <scope>NUCLEOTIDE SEQUENCE [LARGE SCALE GENOMIC DNA]</scope>
    <source>
        <strain evidence="3">DSM 13020</strain>
    </source>
</reference>
<dbReference type="RefSeq" id="WP_072759686.1">
    <property type="nucleotide sequence ID" value="NZ_FRDJ01000006.1"/>
</dbReference>
<organism evidence="2 3">
    <name type="scientific">Fervidobacterium gondwanense DSM 13020</name>
    <dbReference type="NCBI Taxonomy" id="1121883"/>
    <lineage>
        <taxon>Bacteria</taxon>
        <taxon>Thermotogati</taxon>
        <taxon>Thermotogota</taxon>
        <taxon>Thermotogae</taxon>
        <taxon>Thermotogales</taxon>
        <taxon>Fervidobacteriaceae</taxon>
        <taxon>Fervidobacterium</taxon>
    </lineage>
</organism>
<dbReference type="Proteomes" id="UP000184207">
    <property type="component" value="Unassembled WGS sequence"/>
</dbReference>
<feature type="transmembrane region" description="Helical" evidence="1">
    <location>
        <begin position="111"/>
        <end position="133"/>
    </location>
</feature>
<dbReference type="AlphaFoldDB" id="A0A1M7SX51"/>
<accession>A0A1M7SX51</accession>
<proteinExistence type="predicted"/>
<feature type="transmembrane region" description="Helical" evidence="1">
    <location>
        <begin position="153"/>
        <end position="174"/>
    </location>
</feature>
<evidence type="ECO:0000256" key="1">
    <source>
        <dbReference type="SAM" id="Phobius"/>
    </source>
</evidence>
<dbReference type="EMBL" id="FRDJ01000006">
    <property type="protein sequence ID" value="SHN62986.1"/>
    <property type="molecule type" value="Genomic_DNA"/>
</dbReference>
<feature type="transmembrane region" description="Helical" evidence="1">
    <location>
        <begin position="73"/>
        <end position="99"/>
    </location>
</feature>
<gene>
    <name evidence="2" type="ORF">SAMN02745226_01342</name>
</gene>
<dbReference type="OrthoDB" id="47771at2"/>
<sequence length="183" mass="21036">MERIDIYRIGSWKWIITSLVFSVALGYFVFGPYGAGFNKEIDKNIIDSEICLGREYVVKCFELITQERVSRFVYLHVIDSFFALSYSILLWSVLVRIFLMKLNLGNSFLTAFGLFGGMFDILENISLIIMAFLTQHSINFKRVCIGLMIFTPAKFILLFLAVILIVAGITLIVVRKGKETWNY</sequence>